<evidence type="ECO:0000256" key="11">
    <source>
        <dbReference type="ARBA" id="ARBA00023316"/>
    </source>
</evidence>
<evidence type="ECO:0000256" key="10">
    <source>
        <dbReference type="ARBA" id="ARBA00023268"/>
    </source>
</evidence>
<evidence type="ECO:0000259" key="17">
    <source>
        <dbReference type="Pfam" id="PF00912"/>
    </source>
</evidence>
<dbReference type="InterPro" id="IPR001264">
    <property type="entry name" value="Glyco_trans_51"/>
</dbReference>
<dbReference type="AlphaFoldDB" id="A0A7W9GPW7"/>
<feature type="compositionally biased region" description="Gly residues" evidence="14">
    <location>
        <begin position="719"/>
        <end position="734"/>
    </location>
</feature>
<evidence type="ECO:0000259" key="16">
    <source>
        <dbReference type="Pfam" id="PF00905"/>
    </source>
</evidence>
<comment type="catalytic activity">
    <reaction evidence="12">
        <text>Preferential cleavage: (Ac)2-L-Lys-D-Ala-|-D-Ala. Also transpeptidation of peptidyl-alanyl moieties that are N-acyl substituents of D-alanine.</text>
        <dbReference type="EC" id="3.4.16.4"/>
    </reaction>
</comment>
<dbReference type="InterPro" id="IPR001460">
    <property type="entry name" value="PCN-bd_Tpept"/>
</dbReference>
<dbReference type="Pfam" id="PF00905">
    <property type="entry name" value="Transpeptidase"/>
    <property type="match status" value="1"/>
</dbReference>
<evidence type="ECO:0000256" key="3">
    <source>
        <dbReference type="ARBA" id="ARBA00022645"/>
    </source>
</evidence>
<comment type="similarity">
    <text evidence="1">In the C-terminal section; belongs to the transpeptidase family.</text>
</comment>
<dbReference type="GO" id="GO:0009002">
    <property type="term" value="F:serine-type D-Ala-D-Ala carboxypeptidase activity"/>
    <property type="evidence" value="ECO:0007669"/>
    <property type="project" value="UniProtKB-EC"/>
</dbReference>
<dbReference type="GO" id="GO:0006508">
    <property type="term" value="P:proteolysis"/>
    <property type="evidence" value="ECO:0007669"/>
    <property type="project" value="UniProtKB-KW"/>
</dbReference>
<dbReference type="RefSeq" id="WP_184821841.1">
    <property type="nucleotide sequence ID" value="NZ_JACHMM010000001.1"/>
</dbReference>
<feature type="compositionally biased region" description="Low complexity" evidence="14">
    <location>
        <begin position="709"/>
        <end position="718"/>
    </location>
</feature>
<evidence type="ECO:0000313" key="19">
    <source>
        <dbReference type="Proteomes" id="UP000542813"/>
    </source>
</evidence>
<evidence type="ECO:0000256" key="5">
    <source>
        <dbReference type="ARBA" id="ARBA00022676"/>
    </source>
</evidence>
<dbReference type="SUPFAM" id="SSF53955">
    <property type="entry name" value="Lysozyme-like"/>
    <property type="match status" value="1"/>
</dbReference>
<dbReference type="Proteomes" id="UP000542813">
    <property type="component" value="Unassembled WGS sequence"/>
</dbReference>
<keyword evidence="9" id="KW-0573">Peptidoglycan synthesis</keyword>
<comment type="catalytic activity">
    <reaction evidence="13">
        <text>[GlcNAc-(1-&gt;4)-Mur2Ac(oyl-L-Ala-gamma-D-Glu-L-Lys-D-Ala-D-Ala)](n)-di-trans,octa-cis-undecaprenyl diphosphate + beta-D-GlcNAc-(1-&gt;4)-Mur2Ac(oyl-L-Ala-gamma-D-Glu-L-Lys-D-Ala-D-Ala)-di-trans,octa-cis-undecaprenyl diphosphate = [GlcNAc-(1-&gt;4)-Mur2Ac(oyl-L-Ala-gamma-D-Glu-L-Lys-D-Ala-D-Ala)](n+1)-di-trans,octa-cis-undecaprenyl diphosphate + di-trans,octa-cis-undecaprenyl diphosphate + H(+)</text>
        <dbReference type="Rhea" id="RHEA:23708"/>
        <dbReference type="Rhea" id="RHEA-COMP:9602"/>
        <dbReference type="Rhea" id="RHEA-COMP:9603"/>
        <dbReference type="ChEBI" id="CHEBI:15378"/>
        <dbReference type="ChEBI" id="CHEBI:58405"/>
        <dbReference type="ChEBI" id="CHEBI:60033"/>
        <dbReference type="ChEBI" id="CHEBI:78435"/>
        <dbReference type="EC" id="2.4.99.28"/>
    </reaction>
</comment>
<dbReference type="PANTHER" id="PTHR32282">
    <property type="entry name" value="BINDING PROTEIN TRANSPEPTIDASE, PUTATIVE-RELATED"/>
    <property type="match status" value="1"/>
</dbReference>
<keyword evidence="3 18" id="KW-0121">Carboxypeptidase</keyword>
<feature type="domain" description="Penicillin-binding protein transpeptidase" evidence="16">
    <location>
        <begin position="356"/>
        <end position="590"/>
    </location>
</feature>
<evidence type="ECO:0000256" key="7">
    <source>
        <dbReference type="ARBA" id="ARBA00022801"/>
    </source>
</evidence>
<sequence>MSSEAEPENESRPEKGAKYRAGRRKRTGWRRVFNWKVFGFTALGMFLLGAGAVGVAFAMIDVPDPNDFSTSETSIVYWDDGETELGRFSAENREIVGIEEIPQTLQQAVVAAEDRSFYDNSGFSVTGMARAGWDALRGSSGGGGGSTITQQYVKNYYLTQDRSYTRKLRELVISVKIDQDVDKDQILADYLNTIWFGRGTYGVQTASRAYFGADVADLDLAQSAALAAILRSPTRYDPTLGPENAERFAQRFQYVLDGMVATGAIDEATAAATVAPEVLPEQQVNRYGGPNGYLLMMVRDELMALGYDEQEIETGGLRVTSTFNAAAQTAAIRAIDEERPTEDADGVRIGLASVRPGDGAVVAVYGGADAVAQSYNDAVDAIPQAGSTVKPFVLAAALENGYSLRSRFWGNSPFDPPELGPPVNNQGNQDYGRNVTLERSMERSINTAFVDLALEMGPDKVADSLIRAGFPDDEQVQANLNPRLAIGIGGVSALNMANSYATLASQGMHADTYTVRSVVDRDGAVAFEHESAPERVFEEDVTSDVTYSLTETVDNGTAEVAQDLDRPVAAKTGTHDDLTAWFSGYTPQLATSVVYFRGDGTESLDGVGGMQSFSGGAYPGRTWTAYMEGALDGQPEEEFPEPANIRAENGNDGGDERPDRPNRPDNDDEDEDDNGERGDENGERPADEDGGGPGGDENGEGPGGDEAGAEPGTEQPGGEETGGAEPGTEWGGDESGATESGTDAGGEETGGTEAGTDAGTDTGDTSGDTGTDTGAESGAESGAETGTDSGAESGTPDPDSRGSQAAVLLLGAGALTVGGLSRRRR</sequence>
<evidence type="ECO:0000256" key="6">
    <source>
        <dbReference type="ARBA" id="ARBA00022679"/>
    </source>
</evidence>
<dbReference type="PANTHER" id="PTHR32282:SF34">
    <property type="entry name" value="PENICILLIN-BINDING PROTEIN 1A"/>
    <property type="match status" value="1"/>
</dbReference>
<evidence type="ECO:0000256" key="13">
    <source>
        <dbReference type="ARBA" id="ARBA00049902"/>
    </source>
</evidence>
<reference evidence="18 19" key="1">
    <citation type="submission" date="2020-08" db="EMBL/GenBank/DDBJ databases">
        <title>Sequencing the genomes of 1000 actinobacteria strains.</title>
        <authorList>
            <person name="Klenk H.-P."/>
        </authorList>
    </citation>
    <scope>NUCLEOTIDE SEQUENCE [LARGE SCALE GENOMIC DNA]</scope>
    <source>
        <strain evidence="18 19">DSM 102122</strain>
    </source>
</reference>
<feature type="compositionally biased region" description="Low complexity" evidence="14">
    <location>
        <begin position="754"/>
        <end position="780"/>
    </location>
</feature>
<dbReference type="GO" id="GO:0008955">
    <property type="term" value="F:peptidoglycan glycosyltransferase activity"/>
    <property type="evidence" value="ECO:0007669"/>
    <property type="project" value="UniProtKB-EC"/>
</dbReference>
<name>A0A7W9GPW7_9ACTN</name>
<gene>
    <name evidence="18" type="ORF">HD601_002219</name>
</gene>
<keyword evidence="15" id="KW-0472">Membrane</keyword>
<keyword evidence="7" id="KW-0378">Hydrolase</keyword>
<evidence type="ECO:0000256" key="8">
    <source>
        <dbReference type="ARBA" id="ARBA00022960"/>
    </source>
</evidence>
<feature type="compositionally biased region" description="Basic and acidic residues" evidence="14">
    <location>
        <begin position="675"/>
        <end position="687"/>
    </location>
</feature>
<dbReference type="SUPFAM" id="SSF56601">
    <property type="entry name" value="beta-lactamase/transpeptidase-like"/>
    <property type="match status" value="1"/>
</dbReference>
<keyword evidence="15" id="KW-1133">Transmembrane helix</keyword>
<dbReference type="GO" id="GO:0008360">
    <property type="term" value="P:regulation of cell shape"/>
    <property type="evidence" value="ECO:0007669"/>
    <property type="project" value="UniProtKB-KW"/>
</dbReference>
<evidence type="ECO:0000256" key="1">
    <source>
        <dbReference type="ARBA" id="ARBA00007090"/>
    </source>
</evidence>
<keyword evidence="5" id="KW-0328">Glycosyltransferase</keyword>
<dbReference type="InterPro" id="IPR036950">
    <property type="entry name" value="PBP_transglycosylase"/>
</dbReference>
<feature type="compositionally biased region" description="Basic and acidic residues" evidence="14">
    <location>
        <begin position="654"/>
        <end position="665"/>
    </location>
</feature>
<evidence type="ECO:0000256" key="2">
    <source>
        <dbReference type="ARBA" id="ARBA00007739"/>
    </source>
</evidence>
<feature type="domain" description="Glycosyl transferase family 51" evidence="17">
    <location>
        <begin position="84"/>
        <end position="259"/>
    </location>
</feature>
<dbReference type="GO" id="GO:0009252">
    <property type="term" value="P:peptidoglycan biosynthetic process"/>
    <property type="evidence" value="ECO:0007669"/>
    <property type="project" value="UniProtKB-KW"/>
</dbReference>
<keyword evidence="4" id="KW-0645">Protease</keyword>
<keyword evidence="15" id="KW-0812">Transmembrane</keyword>
<comment type="caution">
    <text evidence="18">The sequence shown here is derived from an EMBL/GenBank/DDBJ whole genome shotgun (WGS) entry which is preliminary data.</text>
</comment>
<dbReference type="FunFam" id="1.10.3810.10:FF:000001">
    <property type="entry name" value="Penicillin-binding protein 1A"/>
    <property type="match status" value="1"/>
</dbReference>
<dbReference type="EMBL" id="JACHMM010000001">
    <property type="protein sequence ID" value="MBB5787644.1"/>
    <property type="molecule type" value="Genomic_DNA"/>
</dbReference>
<keyword evidence="10" id="KW-0511">Multifunctional enzyme</keyword>
<evidence type="ECO:0000256" key="9">
    <source>
        <dbReference type="ARBA" id="ARBA00022984"/>
    </source>
</evidence>
<keyword evidence="11" id="KW-0961">Cell wall biogenesis/degradation</keyword>
<proteinExistence type="inferred from homology"/>
<feature type="compositionally biased region" description="Gly residues" evidence="14">
    <location>
        <begin position="691"/>
        <end position="706"/>
    </location>
</feature>
<dbReference type="InterPro" id="IPR023346">
    <property type="entry name" value="Lysozyme-like_dom_sf"/>
</dbReference>
<organism evidence="18 19">
    <name type="scientific">Jiangella mangrovi</name>
    <dbReference type="NCBI Taxonomy" id="1524084"/>
    <lineage>
        <taxon>Bacteria</taxon>
        <taxon>Bacillati</taxon>
        <taxon>Actinomycetota</taxon>
        <taxon>Actinomycetes</taxon>
        <taxon>Jiangellales</taxon>
        <taxon>Jiangellaceae</taxon>
        <taxon>Jiangella</taxon>
    </lineage>
</organism>
<keyword evidence="6" id="KW-0808">Transferase</keyword>
<comment type="similarity">
    <text evidence="2">In the N-terminal section; belongs to the glycosyltransferase 51 family.</text>
</comment>
<keyword evidence="8" id="KW-0133">Cell shape</keyword>
<dbReference type="GO" id="GO:0030288">
    <property type="term" value="C:outer membrane-bounded periplasmic space"/>
    <property type="evidence" value="ECO:0007669"/>
    <property type="project" value="TreeGrafter"/>
</dbReference>
<feature type="region of interest" description="Disordered" evidence="14">
    <location>
        <begin position="633"/>
        <end position="805"/>
    </location>
</feature>
<evidence type="ECO:0000256" key="12">
    <source>
        <dbReference type="ARBA" id="ARBA00034000"/>
    </source>
</evidence>
<feature type="region of interest" description="Disordered" evidence="14">
    <location>
        <begin position="1"/>
        <end position="20"/>
    </location>
</feature>
<evidence type="ECO:0000256" key="14">
    <source>
        <dbReference type="SAM" id="MobiDB-lite"/>
    </source>
</evidence>
<feature type="compositionally biased region" description="Gly residues" evidence="14">
    <location>
        <begin position="743"/>
        <end position="753"/>
    </location>
</feature>
<dbReference type="Gene3D" id="3.40.710.10">
    <property type="entry name" value="DD-peptidase/beta-lactamase superfamily"/>
    <property type="match status" value="1"/>
</dbReference>
<accession>A0A7W9GPW7</accession>
<dbReference type="Gene3D" id="1.10.3810.10">
    <property type="entry name" value="Biosynthetic peptidoglycan transglycosylase-like"/>
    <property type="match status" value="1"/>
</dbReference>
<keyword evidence="19" id="KW-1185">Reference proteome</keyword>
<evidence type="ECO:0000256" key="4">
    <source>
        <dbReference type="ARBA" id="ARBA00022670"/>
    </source>
</evidence>
<dbReference type="GO" id="GO:0008658">
    <property type="term" value="F:penicillin binding"/>
    <property type="evidence" value="ECO:0007669"/>
    <property type="project" value="InterPro"/>
</dbReference>
<dbReference type="Pfam" id="PF00912">
    <property type="entry name" value="Transgly"/>
    <property type="match status" value="1"/>
</dbReference>
<feature type="transmembrane region" description="Helical" evidence="15">
    <location>
        <begin position="33"/>
        <end position="60"/>
    </location>
</feature>
<dbReference type="InterPro" id="IPR012338">
    <property type="entry name" value="Beta-lactam/transpept-like"/>
</dbReference>
<dbReference type="GO" id="GO:0071555">
    <property type="term" value="P:cell wall organization"/>
    <property type="evidence" value="ECO:0007669"/>
    <property type="project" value="UniProtKB-KW"/>
</dbReference>
<dbReference type="InterPro" id="IPR050396">
    <property type="entry name" value="Glycosyltr_51/Transpeptidase"/>
</dbReference>
<evidence type="ECO:0000256" key="15">
    <source>
        <dbReference type="SAM" id="Phobius"/>
    </source>
</evidence>
<protein>
    <submittedName>
        <fullName evidence="18">Membrane peptidoglycan carboxypeptidase</fullName>
    </submittedName>
</protein>
<evidence type="ECO:0000313" key="18">
    <source>
        <dbReference type="EMBL" id="MBB5787644.1"/>
    </source>
</evidence>